<organism evidence="1 2">
    <name type="scientific">Datura stramonium</name>
    <name type="common">Jimsonweed</name>
    <name type="synonym">Common thornapple</name>
    <dbReference type="NCBI Taxonomy" id="4076"/>
    <lineage>
        <taxon>Eukaryota</taxon>
        <taxon>Viridiplantae</taxon>
        <taxon>Streptophyta</taxon>
        <taxon>Embryophyta</taxon>
        <taxon>Tracheophyta</taxon>
        <taxon>Spermatophyta</taxon>
        <taxon>Magnoliopsida</taxon>
        <taxon>eudicotyledons</taxon>
        <taxon>Gunneridae</taxon>
        <taxon>Pentapetalae</taxon>
        <taxon>asterids</taxon>
        <taxon>lamiids</taxon>
        <taxon>Solanales</taxon>
        <taxon>Solanaceae</taxon>
        <taxon>Solanoideae</taxon>
        <taxon>Datureae</taxon>
        <taxon>Datura</taxon>
    </lineage>
</organism>
<accession>A0ABS8V6Y2</accession>
<name>A0ABS8V6Y2_DATST</name>
<dbReference type="EMBL" id="JACEIK010003742">
    <property type="protein sequence ID" value="MCD9642928.1"/>
    <property type="molecule type" value="Genomic_DNA"/>
</dbReference>
<evidence type="ECO:0000313" key="1">
    <source>
        <dbReference type="EMBL" id="MCD9642928.1"/>
    </source>
</evidence>
<dbReference type="Proteomes" id="UP000823775">
    <property type="component" value="Unassembled WGS sequence"/>
</dbReference>
<reference evidence="1 2" key="1">
    <citation type="journal article" date="2021" name="BMC Genomics">
        <title>Datura genome reveals duplications of psychoactive alkaloid biosynthetic genes and high mutation rate following tissue culture.</title>
        <authorList>
            <person name="Rajewski A."/>
            <person name="Carter-House D."/>
            <person name="Stajich J."/>
            <person name="Litt A."/>
        </authorList>
    </citation>
    <scope>NUCLEOTIDE SEQUENCE [LARGE SCALE GENOMIC DNA]</scope>
    <source>
        <strain evidence="1">AR-01</strain>
    </source>
</reference>
<keyword evidence="2" id="KW-1185">Reference proteome</keyword>
<proteinExistence type="predicted"/>
<protein>
    <submittedName>
        <fullName evidence="1">Uncharacterized protein</fullName>
    </submittedName>
</protein>
<comment type="caution">
    <text evidence="1">The sequence shown here is derived from an EMBL/GenBank/DDBJ whole genome shotgun (WGS) entry which is preliminary data.</text>
</comment>
<gene>
    <name evidence="1" type="ORF">HAX54_029995</name>
</gene>
<sequence length="125" mass="13983">MNCKDIQESPAAYNLKDRNKTLWQYRCNGTFTVVARPLQRSSTATERPNPVSRPAEHLTLLDSRMSTSIEKVHLVPIFRAAARLLKALCGDQDPTTANQMVSPPLLLWHSNNRHDGLIIAALPPL</sequence>
<evidence type="ECO:0000313" key="2">
    <source>
        <dbReference type="Proteomes" id="UP000823775"/>
    </source>
</evidence>